<feature type="transmembrane region" description="Helical" evidence="1">
    <location>
        <begin position="79"/>
        <end position="100"/>
    </location>
</feature>
<proteinExistence type="predicted"/>
<sequence>MTKMSQCSTCIGDGVHCEHYRPTDDSPCPNYIFDTSSTEQGTIKYEVKKALYRYIVLIIIVLILLSFIGAVTFWDYVSIIPYLSFLVSLYLVIAHFDRILQLVKEKFWNRKIKHHETRNIEFATRNDQKQANHSEISKIVDTVMNTSNNRTRDLVINTLKEIGCQPEVDDDDDICFKYQNEDFFINADNRTAFIIIWSNFGSLSLNDPDINILKDAINQTNMDGRVTLAYFINNEENTITVYCKHYLPFVHEIPSIQEYLRSNLDNFFWTHQYLVDKLNSLKENPTMQSSKGRIIIKGFNAKHDNE</sequence>
<evidence type="ECO:0000313" key="2">
    <source>
        <dbReference type="EMBL" id="SEB16985.1"/>
    </source>
</evidence>
<dbReference type="RefSeq" id="WP_050427317.1">
    <property type="nucleotide sequence ID" value="NZ_CABKPA010000033.1"/>
</dbReference>
<reference evidence="2 3" key="1">
    <citation type="submission" date="2016-10" db="EMBL/GenBank/DDBJ databases">
        <authorList>
            <person name="de Groot N.N."/>
        </authorList>
    </citation>
    <scope>NUCLEOTIDE SEQUENCE [LARGE SCALE GENOMIC DNA]</scope>
    <source>
        <strain evidence="2 3">NLAE-zl-G339</strain>
    </source>
</reference>
<keyword evidence="1" id="KW-1133">Transmembrane helix</keyword>
<accession>A0A174IIM9</accession>
<gene>
    <name evidence="2" type="ORF">SAMN04487924_14515</name>
</gene>
<organism evidence="2 3">
    <name type="scientific">Bacteroides xylanisolvens</name>
    <dbReference type="NCBI Taxonomy" id="371601"/>
    <lineage>
        <taxon>Bacteria</taxon>
        <taxon>Pseudomonadati</taxon>
        <taxon>Bacteroidota</taxon>
        <taxon>Bacteroidia</taxon>
        <taxon>Bacteroidales</taxon>
        <taxon>Bacteroidaceae</taxon>
        <taxon>Bacteroides</taxon>
    </lineage>
</organism>
<name>A0A174IIM9_9BACE</name>
<protein>
    <submittedName>
        <fullName evidence="2">Uncharacterized protein</fullName>
    </submittedName>
</protein>
<evidence type="ECO:0000313" key="3">
    <source>
        <dbReference type="Proteomes" id="UP000183040"/>
    </source>
</evidence>
<keyword evidence="1" id="KW-0472">Membrane</keyword>
<evidence type="ECO:0000256" key="1">
    <source>
        <dbReference type="SAM" id="Phobius"/>
    </source>
</evidence>
<dbReference type="Proteomes" id="UP000183040">
    <property type="component" value="Unassembled WGS sequence"/>
</dbReference>
<dbReference type="AlphaFoldDB" id="A0A174IIM9"/>
<dbReference type="EMBL" id="FNRP01000045">
    <property type="protein sequence ID" value="SEB16985.1"/>
    <property type="molecule type" value="Genomic_DNA"/>
</dbReference>
<keyword evidence="1" id="KW-0812">Transmembrane</keyword>
<feature type="transmembrane region" description="Helical" evidence="1">
    <location>
        <begin position="51"/>
        <end position="73"/>
    </location>
</feature>